<dbReference type="Gene3D" id="1.50.10.10">
    <property type="match status" value="1"/>
</dbReference>
<name>A0ABN6RP16_9DEIO</name>
<evidence type="ECO:0000313" key="3">
    <source>
        <dbReference type="EMBL" id="BDP44121.1"/>
    </source>
</evidence>
<feature type="compositionally biased region" description="Basic and acidic residues" evidence="1">
    <location>
        <begin position="162"/>
        <end position="172"/>
    </location>
</feature>
<accession>A0ABN6RP16</accession>
<keyword evidence="3" id="KW-0614">Plasmid</keyword>
<keyword evidence="4" id="KW-1185">Reference proteome</keyword>
<dbReference type="InterPro" id="IPR012341">
    <property type="entry name" value="6hp_glycosidase-like_sf"/>
</dbReference>
<feature type="domain" description="Alpha-L-rhamnosidase six-hairpin glycosidase" evidence="2">
    <location>
        <begin position="59"/>
        <end position="123"/>
    </location>
</feature>
<gene>
    <name evidence="3" type="ORF">DAETH_40900</name>
</gene>
<dbReference type="EMBL" id="AP026562">
    <property type="protein sequence ID" value="BDP44121.1"/>
    <property type="molecule type" value="Genomic_DNA"/>
</dbReference>
<reference evidence="3" key="1">
    <citation type="submission" date="2022-07" db="EMBL/GenBank/DDBJ databases">
        <title>Complete Genome Sequence of the Radioresistant Bacterium Deinococcus aetherius ST0316, Isolated from the Air Dust collected in Lower Stratosphere above Japan.</title>
        <authorList>
            <person name="Satoh K."/>
            <person name="Hagiwara K."/>
            <person name="Katsumata K."/>
            <person name="Kubo A."/>
            <person name="Yokobori S."/>
            <person name="Yamagishi A."/>
            <person name="Oono Y."/>
            <person name="Narumi I."/>
        </authorList>
    </citation>
    <scope>NUCLEOTIDE SEQUENCE</scope>
    <source>
        <strain evidence="3">ST0316</strain>
        <plasmid evidence="3">pDAETH-2</plasmid>
    </source>
</reference>
<geneLocation type="plasmid" evidence="3 4">
    <name>pDAETH-2</name>
</geneLocation>
<proteinExistence type="predicted"/>
<sequence>MSFQGFGGALTTCTVAKALSRTAGKCGGGVRATRVQATAPQGPPVGDRSLREVAARLAPVPFLLDVPCEGGCPDVAYRLLFRTECPPWLYEVERGATTIWENWRAIMPDGRVQPVSYNHYAFGCGLTSVRTSHDTGYGPAAIRWSRVPVGTRATVHLPGPAERVRPDGRPLKSGEGCPASRHAGERCS</sequence>
<protein>
    <recommendedName>
        <fullName evidence="2">Alpha-L-rhamnosidase six-hairpin glycosidase domain-containing protein</fullName>
    </recommendedName>
</protein>
<feature type="region of interest" description="Disordered" evidence="1">
    <location>
        <begin position="156"/>
        <end position="188"/>
    </location>
</feature>
<dbReference type="InterPro" id="IPR016007">
    <property type="entry name" value="Alpha_rhamnosid"/>
</dbReference>
<evidence type="ECO:0000259" key="2">
    <source>
        <dbReference type="Pfam" id="PF17389"/>
    </source>
</evidence>
<dbReference type="Proteomes" id="UP001064971">
    <property type="component" value="Plasmid pDAETH-2"/>
</dbReference>
<evidence type="ECO:0000256" key="1">
    <source>
        <dbReference type="SAM" id="MobiDB-lite"/>
    </source>
</evidence>
<dbReference type="PANTHER" id="PTHR33307:SF6">
    <property type="entry name" value="ALPHA-RHAMNOSIDASE (EUROFUNG)-RELATED"/>
    <property type="match status" value="1"/>
</dbReference>
<organism evidence="3 4">
    <name type="scientific">Deinococcus aetherius</name>
    <dbReference type="NCBI Taxonomy" id="200252"/>
    <lineage>
        <taxon>Bacteria</taxon>
        <taxon>Thermotogati</taxon>
        <taxon>Deinococcota</taxon>
        <taxon>Deinococci</taxon>
        <taxon>Deinococcales</taxon>
        <taxon>Deinococcaceae</taxon>
        <taxon>Deinococcus</taxon>
    </lineage>
</organism>
<dbReference type="Pfam" id="PF17389">
    <property type="entry name" value="Bac_rhamnosid6H"/>
    <property type="match status" value="1"/>
</dbReference>
<dbReference type="PANTHER" id="PTHR33307">
    <property type="entry name" value="ALPHA-RHAMNOSIDASE (EUROFUNG)"/>
    <property type="match status" value="1"/>
</dbReference>
<evidence type="ECO:0000313" key="4">
    <source>
        <dbReference type="Proteomes" id="UP001064971"/>
    </source>
</evidence>
<dbReference type="InterPro" id="IPR035396">
    <property type="entry name" value="Bac_rhamnosid6H"/>
</dbReference>